<dbReference type="AlphaFoldDB" id="A0AA36NQ40"/>
<dbReference type="KEGG" id="sga:GALLO_0457"/>
<dbReference type="InterPro" id="IPR021146">
    <property type="entry name" value="Phage_gp6-like_head-tail"/>
</dbReference>
<name>A0AA36NQ40_STRG3</name>
<dbReference type="EMBL" id="FN597254">
    <property type="protein sequence ID" value="CBI12949.1"/>
    <property type="molecule type" value="Genomic_DNA"/>
</dbReference>
<evidence type="ECO:0008006" key="3">
    <source>
        <dbReference type="Google" id="ProtNLM"/>
    </source>
</evidence>
<reference evidence="1 2" key="1">
    <citation type="journal article" date="2010" name="J. Bacteriol.">
        <title>Genome sequence of Streptococcus gallolyticus: insights into its adaptation to the bovine rumen and its ability to cause endocarditis.</title>
        <authorList>
            <person name="Rusniok C."/>
            <person name="Couve E."/>
            <person name="Da Cunha V."/>
            <person name="El Gana R."/>
            <person name="Zidane N."/>
            <person name="Bouchier C."/>
            <person name="Poyart C."/>
            <person name="Leclercq R."/>
            <person name="Trieu-Cuot P."/>
            <person name="Glaser P."/>
        </authorList>
    </citation>
    <scope>NUCLEOTIDE SEQUENCE [LARGE SCALE GENOMIC DNA]</scope>
    <source>
        <strain evidence="1 2">UCN34</strain>
    </source>
</reference>
<protein>
    <recommendedName>
        <fullName evidence="3">Phage gp6-like head-tail connector protein</fullName>
    </recommendedName>
</protein>
<sequence length="118" mass="13526">MTPTPLDETKIIQNVKLDLEITDKLQDGLLKMLLDRVVKHFKAEYGVSDIDDAYSFIFEDCVIKRFNRRGSEGAQSESVEGHSVSYYENKNEFLPYDDMLQKAFGQSGQSRPGRVFIL</sequence>
<dbReference type="Pfam" id="PF05135">
    <property type="entry name" value="Phage_connect_1"/>
    <property type="match status" value="1"/>
</dbReference>
<proteinExistence type="predicted"/>
<dbReference type="Proteomes" id="UP000001517">
    <property type="component" value="Chromosome"/>
</dbReference>
<organism evidence="1 2">
    <name type="scientific">Streptococcus gallolyticus (strain UCN34)</name>
    <dbReference type="NCBI Taxonomy" id="637909"/>
    <lineage>
        <taxon>Bacteria</taxon>
        <taxon>Bacillati</taxon>
        <taxon>Bacillota</taxon>
        <taxon>Bacilli</taxon>
        <taxon>Lactobacillales</taxon>
        <taxon>Streptococcaceae</taxon>
        <taxon>Streptococcus</taxon>
    </lineage>
</organism>
<gene>
    <name evidence="1" type="ordered locus">GALLO_0457</name>
</gene>
<accession>A0AA36NQ40</accession>
<dbReference type="RefSeq" id="WP_012961504.1">
    <property type="nucleotide sequence ID" value="NC_013798.1"/>
</dbReference>
<evidence type="ECO:0000313" key="1">
    <source>
        <dbReference type="EMBL" id="CBI12949.1"/>
    </source>
</evidence>
<evidence type="ECO:0000313" key="2">
    <source>
        <dbReference type="Proteomes" id="UP000001517"/>
    </source>
</evidence>